<proteinExistence type="predicted"/>
<dbReference type="EMBL" id="LR797058">
    <property type="protein sequence ID" value="CAB4183840.1"/>
    <property type="molecule type" value="Genomic_DNA"/>
</dbReference>
<gene>
    <name evidence="3" type="ORF">UFOVP1111_10</name>
    <name evidence="4" type="ORF">UFOVP1380_15</name>
    <name evidence="2" type="ORF">UFOVP943_15</name>
</gene>
<evidence type="ECO:0008006" key="5">
    <source>
        <dbReference type="Google" id="ProtNLM"/>
    </source>
</evidence>
<sequence length="377" mass="41975">MSTEDFIQEEAPKDRWGRYLVQQPEGKPRGYTRVTTIAKTLDDTASLADWKVRMAITGLVQRPDLLAQASTAIDDRTRLNKIANDCVEASGGYSRANLGTALHAITEQIDLGLKPAILPGLQADIDAYVAGIAAYGIKMHDEFIEVLLINDELEYAGTADRIVTLMDGRLVIFDLKTGTDLSYSYGNIAVQLAMYANADWMYNWKTGERQPMPDLDKTVGIICHLPAGDATVAFHEVNLVAGWEAAKQSFATREWRKRKDLFKPYTFSDKPRTPTPPKAQPTKVVETTKSLTARAGWMKARIQALTVPAQKMLVLSWPQGVPHFDQCTNEHFDALIRVIELVEAEHSTPFFEPDPTIPKPKKRNIAGFDNPKDAYPG</sequence>
<reference evidence="3" key="1">
    <citation type="submission" date="2020-05" db="EMBL/GenBank/DDBJ databases">
        <authorList>
            <person name="Chiriac C."/>
            <person name="Salcher M."/>
            <person name="Ghai R."/>
            <person name="Kavagutti S V."/>
        </authorList>
    </citation>
    <scope>NUCLEOTIDE SEQUENCE</scope>
</reference>
<organism evidence="3">
    <name type="scientific">uncultured Caudovirales phage</name>
    <dbReference type="NCBI Taxonomy" id="2100421"/>
    <lineage>
        <taxon>Viruses</taxon>
        <taxon>Duplodnaviria</taxon>
        <taxon>Heunggongvirae</taxon>
        <taxon>Uroviricota</taxon>
        <taxon>Caudoviricetes</taxon>
        <taxon>Peduoviridae</taxon>
        <taxon>Maltschvirus</taxon>
        <taxon>Maltschvirus maltsch</taxon>
    </lineage>
</organism>
<protein>
    <recommendedName>
        <fullName evidence="5">PD-(D/E)XK nuclease superfamily</fullName>
    </recommendedName>
</protein>
<evidence type="ECO:0000313" key="4">
    <source>
        <dbReference type="EMBL" id="CAB4203279.1"/>
    </source>
</evidence>
<evidence type="ECO:0000256" key="1">
    <source>
        <dbReference type="SAM" id="MobiDB-lite"/>
    </source>
</evidence>
<dbReference type="InterPro" id="IPR011604">
    <property type="entry name" value="PDDEXK-like_dom_sf"/>
</dbReference>
<evidence type="ECO:0000313" key="2">
    <source>
        <dbReference type="EMBL" id="CAB4173433.1"/>
    </source>
</evidence>
<feature type="region of interest" description="Disordered" evidence="1">
    <location>
        <begin position="353"/>
        <end position="377"/>
    </location>
</feature>
<dbReference type="Gene3D" id="3.90.320.10">
    <property type="match status" value="1"/>
</dbReference>
<dbReference type="EMBL" id="LR796901">
    <property type="protein sequence ID" value="CAB4173433.1"/>
    <property type="molecule type" value="Genomic_DNA"/>
</dbReference>
<evidence type="ECO:0000313" key="3">
    <source>
        <dbReference type="EMBL" id="CAB4183840.1"/>
    </source>
</evidence>
<dbReference type="EMBL" id="LR797330">
    <property type="protein sequence ID" value="CAB4203279.1"/>
    <property type="molecule type" value="Genomic_DNA"/>
</dbReference>
<name>A0A6J5QGL1_9CAUD</name>
<accession>A0A6J5QGL1</accession>